<dbReference type="NCBIfam" id="TIGR00526">
    <property type="entry name" value="folB_dom"/>
    <property type="match status" value="1"/>
</dbReference>
<evidence type="ECO:0000313" key="3">
    <source>
        <dbReference type="Proteomes" id="UP000637906"/>
    </source>
</evidence>
<organism evidence="2 3">
    <name type="scientific">Candidatus Mesenet longicola</name>
    <dbReference type="NCBI Taxonomy" id="1892558"/>
    <lineage>
        <taxon>Bacteria</taxon>
        <taxon>Pseudomonadati</taxon>
        <taxon>Pseudomonadota</taxon>
        <taxon>Alphaproteobacteria</taxon>
        <taxon>Rickettsiales</taxon>
        <taxon>Anaplasmataceae</taxon>
        <taxon>Candidatus Mesenet</taxon>
    </lineage>
</organism>
<dbReference type="Proteomes" id="UP000637906">
    <property type="component" value="Unassembled WGS sequence"/>
</dbReference>
<dbReference type="AlphaFoldDB" id="A0A8J3MME6"/>
<dbReference type="SMART" id="SM00905">
    <property type="entry name" value="FolB"/>
    <property type="match status" value="1"/>
</dbReference>
<dbReference type="GO" id="GO:0004150">
    <property type="term" value="F:dihydroneopterin aldolase activity"/>
    <property type="evidence" value="ECO:0007669"/>
    <property type="project" value="InterPro"/>
</dbReference>
<feature type="domain" description="Dihydroneopterin aldolase/epimerase" evidence="1">
    <location>
        <begin position="4"/>
        <end position="111"/>
    </location>
</feature>
<name>A0A8J3MME6_9RICK</name>
<dbReference type="InterPro" id="IPR043133">
    <property type="entry name" value="GTP-CH-I_C/QueF"/>
</dbReference>
<evidence type="ECO:0000313" key="2">
    <source>
        <dbReference type="EMBL" id="GHM59117.1"/>
    </source>
</evidence>
<reference evidence="2 3" key="1">
    <citation type="journal article" date="2021" name="Microb. Ecol.">
        <title>Candidatus Mesenet longicola: Novel Endosymbionts of Brontispa longissima that Induce Cytoplasmic Incompatibility.</title>
        <authorList>
            <person name="Takano S."/>
            <person name="Gotoh Y."/>
            <person name="Hayashi T."/>
        </authorList>
    </citation>
    <scope>NUCLEOTIDE SEQUENCE [LARGE SCALE GENOMIC DNA]</scope>
    <source>
        <strain evidence="2">L5</strain>
    </source>
</reference>
<comment type="caution">
    <text evidence="2">The sequence shown here is derived from an EMBL/GenBank/DDBJ whole genome shotgun (WGS) entry which is preliminary data.</text>
</comment>
<dbReference type="Pfam" id="PF02152">
    <property type="entry name" value="FolB"/>
    <property type="match status" value="1"/>
</dbReference>
<evidence type="ECO:0000259" key="1">
    <source>
        <dbReference type="SMART" id="SM00905"/>
    </source>
</evidence>
<dbReference type="EMBL" id="BNGU01000003">
    <property type="protein sequence ID" value="GHM59117.1"/>
    <property type="molecule type" value="Genomic_DNA"/>
</dbReference>
<proteinExistence type="predicted"/>
<accession>A0A8J3MME6</accession>
<dbReference type="Gene3D" id="3.30.1130.10">
    <property type="match status" value="1"/>
</dbReference>
<gene>
    <name evidence="2" type="ORF">sL5_01100</name>
</gene>
<dbReference type="SUPFAM" id="SSF55620">
    <property type="entry name" value="Tetrahydrobiopterin biosynthesis enzymes-like"/>
    <property type="match status" value="1"/>
</dbReference>
<protein>
    <recommendedName>
        <fullName evidence="1">Dihydroneopterin aldolase/epimerase domain-containing protein</fullName>
    </recommendedName>
</protein>
<dbReference type="InterPro" id="IPR006157">
    <property type="entry name" value="FolB_dom"/>
</dbReference>
<sequence>MQKIRIKNLPAYAKIGCYNWEKVITQKLLITVIISINVGAANINAPVVDYYEFSQDIKSFAQGCECNFLEEMAKKLLDYIMLNDKILHCYLQILKPSALDGVGEVSVIIEK</sequence>
<dbReference type="GO" id="GO:0006760">
    <property type="term" value="P:folic acid-containing compound metabolic process"/>
    <property type="evidence" value="ECO:0007669"/>
    <property type="project" value="InterPro"/>
</dbReference>
<keyword evidence="3" id="KW-1185">Reference proteome</keyword>